<reference evidence="1 2" key="1">
    <citation type="submission" date="2018-11" db="EMBL/GenBank/DDBJ databases">
        <authorList>
            <consortium name="Pathogen Informatics"/>
        </authorList>
    </citation>
    <scope>NUCLEOTIDE SEQUENCE [LARGE SCALE GENOMIC DNA]</scope>
    <source>
        <strain>Denwood</strain>
        <strain evidence="2">Zambia</strain>
    </source>
</reference>
<dbReference type="Gene3D" id="3.60.10.10">
    <property type="entry name" value="Endonuclease/exonuclease/phosphatase"/>
    <property type="match status" value="1"/>
</dbReference>
<sequence>MIVIECYALTNDNDGDDKDQFHERLQLITAKCPGKDLTIPIGDLNAKVVMDNNGYEDIMGRHELGERNESKEKFANLCTSNKLVIGGTTFPPKRGHNATWVSPDHTTQNQIDDICISKKPTSYGIHMTYYSAMSCMEDS</sequence>
<gene>
    <name evidence="1" type="ORF">SMTD_LOCUS15122</name>
</gene>
<dbReference type="Proteomes" id="UP000269396">
    <property type="component" value="Unassembled WGS sequence"/>
</dbReference>
<name>A0A183PL83_9TREM</name>
<dbReference type="STRING" id="31246.A0A183PL83"/>
<organism evidence="1 2">
    <name type="scientific">Schistosoma mattheei</name>
    <dbReference type="NCBI Taxonomy" id="31246"/>
    <lineage>
        <taxon>Eukaryota</taxon>
        <taxon>Metazoa</taxon>
        <taxon>Spiralia</taxon>
        <taxon>Lophotrochozoa</taxon>
        <taxon>Platyhelminthes</taxon>
        <taxon>Trematoda</taxon>
        <taxon>Digenea</taxon>
        <taxon>Strigeidida</taxon>
        <taxon>Schistosomatoidea</taxon>
        <taxon>Schistosomatidae</taxon>
        <taxon>Schistosoma</taxon>
    </lineage>
</organism>
<dbReference type="AlphaFoldDB" id="A0A183PL83"/>
<keyword evidence="2" id="KW-1185">Reference proteome</keyword>
<proteinExistence type="predicted"/>
<dbReference type="EMBL" id="UZAL01035456">
    <property type="protein sequence ID" value="VDP67761.1"/>
    <property type="molecule type" value="Genomic_DNA"/>
</dbReference>
<protein>
    <submittedName>
        <fullName evidence="1">Uncharacterized protein</fullName>
    </submittedName>
</protein>
<evidence type="ECO:0000313" key="2">
    <source>
        <dbReference type="Proteomes" id="UP000269396"/>
    </source>
</evidence>
<dbReference type="SUPFAM" id="SSF56219">
    <property type="entry name" value="DNase I-like"/>
    <property type="match status" value="1"/>
</dbReference>
<accession>A0A183PL83</accession>
<dbReference type="InterPro" id="IPR036691">
    <property type="entry name" value="Endo/exonu/phosph_ase_sf"/>
</dbReference>
<evidence type="ECO:0000313" key="1">
    <source>
        <dbReference type="EMBL" id="VDP67761.1"/>
    </source>
</evidence>